<dbReference type="AlphaFoldDB" id="A0AAP7LSD4"/>
<dbReference type="EMBL" id="LNPX01000098">
    <property type="protein sequence ID" value="OEK49575.1"/>
    <property type="molecule type" value="Genomic_DNA"/>
</dbReference>
<gene>
    <name evidence="2" type="ORF">ASS94_15270</name>
</gene>
<feature type="transmembrane region" description="Helical" evidence="1">
    <location>
        <begin position="61"/>
        <end position="78"/>
    </location>
</feature>
<keyword evidence="1" id="KW-1133">Transmembrane helix</keyword>
<feature type="transmembrane region" description="Helical" evidence="1">
    <location>
        <begin position="34"/>
        <end position="55"/>
    </location>
</feature>
<sequence>MIEIFALIYGIAISLWFLFIDRNESEGLKKKITAMFLMLNSVLLIIFAVIGLLKIIELSNFEGTLILLGIAMIQLSLLNKKKVKPIYIYFGLATFVSDFAKNGFTN</sequence>
<proteinExistence type="predicted"/>
<dbReference type="Proteomes" id="UP000095464">
    <property type="component" value="Unassembled WGS sequence"/>
</dbReference>
<evidence type="ECO:0000313" key="2">
    <source>
        <dbReference type="EMBL" id="OEK49575.1"/>
    </source>
</evidence>
<evidence type="ECO:0000256" key="1">
    <source>
        <dbReference type="SAM" id="Phobius"/>
    </source>
</evidence>
<evidence type="ECO:0000313" key="3">
    <source>
        <dbReference type="Proteomes" id="UP000095464"/>
    </source>
</evidence>
<organism evidence="2 3">
    <name type="scientific">Staphylococcus equorum</name>
    <dbReference type="NCBI Taxonomy" id="246432"/>
    <lineage>
        <taxon>Bacteria</taxon>
        <taxon>Bacillati</taxon>
        <taxon>Bacillota</taxon>
        <taxon>Bacilli</taxon>
        <taxon>Bacillales</taxon>
        <taxon>Staphylococcaceae</taxon>
        <taxon>Staphylococcus</taxon>
    </lineage>
</organism>
<keyword evidence="1" id="KW-0472">Membrane</keyword>
<dbReference type="RefSeq" id="WP_069813827.1">
    <property type="nucleotide sequence ID" value="NZ_JARGCI010000003.1"/>
</dbReference>
<protein>
    <submittedName>
        <fullName evidence="2">Uncharacterized protein</fullName>
    </submittedName>
</protein>
<comment type="caution">
    <text evidence="2">The sequence shown here is derived from an EMBL/GenBank/DDBJ whole genome shotgun (WGS) entry which is preliminary data.</text>
</comment>
<feature type="transmembrane region" description="Helical" evidence="1">
    <location>
        <begin position="6"/>
        <end position="22"/>
    </location>
</feature>
<accession>A0AAP7LSD4</accession>
<reference evidence="3" key="1">
    <citation type="submission" date="2015-11" db="EMBL/GenBank/DDBJ databases">
        <title>Genomic diversity of Staphylococcus saprophyticus strains from urinary tract infections, animal surfaces, and fermented foods.</title>
        <authorList>
            <person name="Wolfe B.E."/>
        </authorList>
    </citation>
    <scope>NUCLEOTIDE SEQUENCE [LARGE SCALE GENOMIC DNA]</scope>
    <source>
        <strain evidence="3">738_7</strain>
    </source>
</reference>
<name>A0AAP7LSD4_9STAP</name>
<keyword evidence="1" id="KW-0812">Transmembrane</keyword>